<keyword evidence="3 5" id="KW-1133">Transmembrane helix</keyword>
<dbReference type="Pfam" id="PF04932">
    <property type="entry name" value="Wzy_C"/>
    <property type="match status" value="1"/>
</dbReference>
<feature type="transmembrane region" description="Helical" evidence="5">
    <location>
        <begin position="239"/>
        <end position="257"/>
    </location>
</feature>
<accession>A0A9D5P0U5</accession>
<sequence>MVNKVYSNRISEYTHENGGRVLLLFLLFLLAIYEFLHSGFSIFAIICISPILIVAVYVLSRWKMAAFWALIVINYFLQMKDSPIPSGIPMSLWDEMIEIILIIIAVVDIRQYSHFGKCINLMLFSIIIWFCFCFIELFNNTCGLGIDINSWFTSARLMALHLIWILLVFSIYVSSPQILIQYLRLWAILSLFSVYWTWKQKNIGFTPTENAWLYFGPGARTHVLNGGSLIRYFSTFSDAANYGCNAAATAVALFIIGITNKIKWEKVFFLIISIGVIWGMFQSGTRTAIFCLAAGFLVYVVLAKSFKIAIPFGIAFALFMAFLMFTDIGNGNQQIRRMRSAFDKNDASANVRDVNKAAIKKYLQDAPWGIGIGSSRDNIPANNKYQILSTIPPDSEYVYIWVHTGVIGITVFLVCMLIMWLGACWIVMFKLKSPSLIGIGGGLCSAFIAIQLGAYANQVLYQYPNGLTFFGGLAIVYILPYLESDWIKFEQQRITRQEAKKRLKRIKKLAKRV</sequence>
<protein>
    <submittedName>
        <fullName evidence="7">O-antigen ligase family protein</fullName>
    </submittedName>
</protein>
<keyword evidence="2 5" id="KW-0812">Transmembrane</keyword>
<dbReference type="EMBL" id="SUYC01000007">
    <property type="protein sequence ID" value="MBE6270831.1"/>
    <property type="molecule type" value="Genomic_DNA"/>
</dbReference>
<dbReference type="InterPro" id="IPR007016">
    <property type="entry name" value="O-antigen_ligase-rel_domated"/>
</dbReference>
<comment type="subcellular location">
    <subcellularLocation>
        <location evidence="1">Membrane</location>
        <topology evidence="1">Multi-pass membrane protein</topology>
    </subcellularLocation>
</comment>
<comment type="caution">
    <text evidence="7">The sequence shown here is derived from an EMBL/GenBank/DDBJ whole genome shotgun (WGS) entry which is preliminary data.</text>
</comment>
<name>A0A9D5P0U5_XYLRU</name>
<dbReference type="PANTHER" id="PTHR37422:SF13">
    <property type="entry name" value="LIPOPOLYSACCHARIDE BIOSYNTHESIS PROTEIN PA4999-RELATED"/>
    <property type="match status" value="1"/>
</dbReference>
<organism evidence="7 8">
    <name type="scientific">Xylanibacter ruminicola</name>
    <name type="common">Prevotella ruminicola</name>
    <dbReference type="NCBI Taxonomy" id="839"/>
    <lineage>
        <taxon>Bacteria</taxon>
        <taxon>Pseudomonadati</taxon>
        <taxon>Bacteroidota</taxon>
        <taxon>Bacteroidia</taxon>
        <taxon>Bacteroidales</taxon>
        <taxon>Prevotellaceae</taxon>
        <taxon>Xylanibacter</taxon>
    </lineage>
</organism>
<feature type="transmembrane region" description="Helical" evidence="5">
    <location>
        <begin position="310"/>
        <end position="329"/>
    </location>
</feature>
<dbReference type="Proteomes" id="UP000806522">
    <property type="component" value="Unassembled WGS sequence"/>
</dbReference>
<gene>
    <name evidence="7" type="ORF">E7101_07755</name>
</gene>
<evidence type="ECO:0000313" key="8">
    <source>
        <dbReference type="Proteomes" id="UP000806522"/>
    </source>
</evidence>
<dbReference type="GO" id="GO:0016874">
    <property type="term" value="F:ligase activity"/>
    <property type="evidence" value="ECO:0007669"/>
    <property type="project" value="UniProtKB-KW"/>
</dbReference>
<keyword evidence="4 5" id="KW-0472">Membrane</keyword>
<feature type="transmembrane region" description="Helical" evidence="5">
    <location>
        <begin position="121"/>
        <end position="138"/>
    </location>
</feature>
<feature type="transmembrane region" description="Helical" evidence="5">
    <location>
        <begin position="398"/>
        <end position="429"/>
    </location>
</feature>
<evidence type="ECO:0000256" key="2">
    <source>
        <dbReference type="ARBA" id="ARBA00022692"/>
    </source>
</evidence>
<feature type="transmembrane region" description="Helical" evidence="5">
    <location>
        <begin position="462"/>
        <end position="482"/>
    </location>
</feature>
<evidence type="ECO:0000256" key="1">
    <source>
        <dbReference type="ARBA" id="ARBA00004141"/>
    </source>
</evidence>
<feature type="transmembrane region" description="Helical" evidence="5">
    <location>
        <begin position="42"/>
        <end position="59"/>
    </location>
</feature>
<dbReference type="AlphaFoldDB" id="A0A9D5P0U5"/>
<evidence type="ECO:0000256" key="5">
    <source>
        <dbReference type="SAM" id="Phobius"/>
    </source>
</evidence>
<dbReference type="PANTHER" id="PTHR37422">
    <property type="entry name" value="TEICHURONIC ACID BIOSYNTHESIS PROTEIN TUAE"/>
    <property type="match status" value="1"/>
</dbReference>
<feature type="domain" description="O-antigen ligase-related" evidence="6">
    <location>
        <begin position="274"/>
        <end position="413"/>
    </location>
</feature>
<feature type="transmembrane region" description="Helical" evidence="5">
    <location>
        <begin position="264"/>
        <end position="281"/>
    </location>
</feature>
<evidence type="ECO:0000256" key="3">
    <source>
        <dbReference type="ARBA" id="ARBA00022989"/>
    </source>
</evidence>
<dbReference type="InterPro" id="IPR051533">
    <property type="entry name" value="WaaL-like"/>
</dbReference>
<feature type="transmembrane region" description="Helical" evidence="5">
    <location>
        <begin position="21"/>
        <end position="36"/>
    </location>
</feature>
<feature type="transmembrane region" description="Helical" evidence="5">
    <location>
        <begin position="158"/>
        <end position="175"/>
    </location>
</feature>
<reference evidence="7" key="1">
    <citation type="submission" date="2019-04" db="EMBL/GenBank/DDBJ databases">
        <title>Evolution of Biomass-Degrading Anaerobic Consortia Revealed by Metagenomics.</title>
        <authorList>
            <person name="Peng X."/>
        </authorList>
    </citation>
    <scope>NUCLEOTIDE SEQUENCE</scope>
    <source>
        <strain evidence="7">SIG140</strain>
    </source>
</reference>
<dbReference type="GO" id="GO:0016020">
    <property type="term" value="C:membrane"/>
    <property type="evidence" value="ECO:0007669"/>
    <property type="project" value="UniProtKB-SubCell"/>
</dbReference>
<proteinExistence type="predicted"/>
<evidence type="ECO:0000259" key="6">
    <source>
        <dbReference type="Pfam" id="PF04932"/>
    </source>
</evidence>
<keyword evidence="7" id="KW-0436">Ligase</keyword>
<evidence type="ECO:0000256" key="4">
    <source>
        <dbReference type="ARBA" id="ARBA00023136"/>
    </source>
</evidence>
<evidence type="ECO:0000313" key="7">
    <source>
        <dbReference type="EMBL" id="MBE6270831.1"/>
    </source>
</evidence>
<feature type="transmembrane region" description="Helical" evidence="5">
    <location>
        <begin position="436"/>
        <end position="456"/>
    </location>
</feature>
<feature type="transmembrane region" description="Helical" evidence="5">
    <location>
        <begin position="182"/>
        <end position="198"/>
    </location>
</feature>